<reference evidence="2" key="2">
    <citation type="journal article" date="2021" name="PeerJ">
        <title>Extensive microbial diversity within the chicken gut microbiome revealed by metagenomics and culture.</title>
        <authorList>
            <person name="Gilroy R."/>
            <person name="Ravi A."/>
            <person name="Getino M."/>
            <person name="Pursley I."/>
            <person name="Horton D.L."/>
            <person name="Alikhan N.F."/>
            <person name="Baker D."/>
            <person name="Gharbi K."/>
            <person name="Hall N."/>
            <person name="Watson M."/>
            <person name="Adriaenssens E.M."/>
            <person name="Foster-Nyarko E."/>
            <person name="Jarju S."/>
            <person name="Secka A."/>
            <person name="Antonio M."/>
            <person name="Oren A."/>
            <person name="Chaudhuri R.R."/>
            <person name="La Ragione R."/>
            <person name="Hildebrand F."/>
            <person name="Pallen M.J."/>
        </authorList>
    </citation>
    <scope>NUCLEOTIDE SEQUENCE</scope>
    <source>
        <strain evidence="2">10037</strain>
    </source>
</reference>
<evidence type="ECO:0000256" key="1">
    <source>
        <dbReference type="SAM" id="MobiDB-lite"/>
    </source>
</evidence>
<evidence type="ECO:0000313" key="3">
    <source>
        <dbReference type="Proteomes" id="UP000823597"/>
    </source>
</evidence>
<protein>
    <submittedName>
        <fullName evidence="2">Uncharacterized protein</fullName>
    </submittedName>
</protein>
<reference evidence="2" key="1">
    <citation type="submission" date="2020-10" db="EMBL/GenBank/DDBJ databases">
        <authorList>
            <person name="Gilroy R."/>
        </authorList>
    </citation>
    <scope>NUCLEOTIDE SEQUENCE</scope>
    <source>
        <strain evidence="2">10037</strain>
    </source>
</reference>
<sequence>MNNVTNKKRAVVSYERMSEELAKAFAEKYPKGYSDYFPDIQKYDKPDGTSFYAVTIEIPDAVYLVKVNVKTDDYDDVENWLNGTDDGGDESAEGEDTLPDNDIAQYGEGEGDE</sequence>
<dbReference type="EMBL" id="JADIME010000037">
    <property type="protein sequence ID" value="MBO8465061.1"/>
    <property type="molecule type" value="Genomic_DNA"/>
</dbReference>
<comment type="caution">
    <text evidence="2">The sequence shown here is derived from an EMBL/GenBank/DDBJ whole genome shotgun (WGS) entry which is preliminary data.</text>
</comment>
<evidence type="ECO:0000313" key="2">
    <source>
        <dbReference type="EMBL" id="MBO8465061.1"/>
    </source>
</evidence>
<feature type="compositionally biased region" description="Acidic residues" evidence="1">
    <location>
        <begin position="86"/>
        <end position="99"/>
    </location>
</feature>
<dbReference type="Proteomes" id="UP000823597">
    <property type="component" value="Unassembled WGS sequence"/>
</dbReference>
<feature type="region of interest" description="Disordered" evidence="1">
    <location>
        <begin position="77"/>
        <end position="113"/>
    </location>
</feature>
<name>A0A9D9N968_9BACT</name>
<accession>A0A9D9N968</accession>
<gene>
    <name evidence="2" type="ORF">IAB93_03585</name>
</gene>
<dbReference type="AlphaFoldDB" id="A0A9D9N968"/>
<organism evidence="2 3">
    <name type="scientific">Candidatus Merdivivens pullistercoris</name>
    <dbReference type="NCBI Taxonomy" id="2840873"/>
    <lineage>
        <taxon>Bacteria</taxon>
        <taxon>Pseudomonadati</taxon>
        <taxon>Bacteroidota</taxon>
        <taxon>Bacteroidia</taxon>
        <taxon>Bacteroidales</taxon>
        <taxon>Muribaculaceae</taxon>
        <taxon>Muribaculaceae incertae sedis</taxon>
        <taxon>Candidatus Merdivivens</taxon>
    </lineage>
</organism>
<proteinExistence type="predicted"/>